<comment type="caution">
    <text evidence="1">The sequence shown here is derived from an EMBL/GenBank/DDBJ whole genome shotgun (WGS) entry which is preliminary data.</text>
</comment>
<reference evidence="1 2" key="1">
    <citation type="submission" date="2020-02" db="EMBL/GenBank/DDBJ databases">
        <title>Comparative genomics of sulfur disproportionating microorganisms.</title>
        <authorList>
            <person name="Ward L.M."/>
            <person name="Bertran E."/>
            <person name="Johnston D.T."/>
        </authorList>
    </citation>
    <scope>NUCLEOTIDE SEQUENCE [LARGE SCALE GENOMIC DNA]</scope>
    <source>
        <strain evidence="1 2">DSM 3696</strain>
    </source>
</reference>
<dbReference type="AlphaFoldDB" id="A0A7K3NMJ7"/>
<keyword evidence="2" id="KW-1185">Reference proteome</keyword>
<gene>
    <name evidence="1" type="ORF">G3N56_11800</name>
</gene>
<sequence length="165" mass="18314">MNRSTSRRQGMLAKIHIAKKQLGMDDPDYRAMLDGRYGADSAGKLDLKQLDDLLRFLSRRGFTAPARRRGDRAAPAQRDYDRSDLMGKIEALLAETANAQGRFVPWDYALAILTRQGGPEKLEWATTKQLQAVIAALGKNLRRKDQAALRESHGAQDAAFTGDGE</sequence>
<accession>A0A7K3NMJ7</accession>
<evidence type="ECO:0000313" key="1">
    <source>
        <dbReference type="EMBL" id="NDY57424.1"/>
    </source>
</evidence>
<dbReference type="InterPro" id="IPR009363">
    <property type="entry name" value="Phage_Mu_Gp16"/>
</dbReference>
<dbReference type="Proteomes" id="UP000469724">
    <property type="component" value="Unassembled WGS sequence"/>
</dbReference>
<proteinExistence type="predicted"/>
<dbReference type="EMBL" id="JAAGRQ010000047">
    <property type="protein sequence ID" value="NDY57424.1"/>
    <property type="molecule type" value="Genomic_DNA"/>
</dbReference>
<name>A0A7K3NMJ7_9BACT</name>
<organism evidence="1 2">
    <name type="scientific">Desulfolutivibrio sulfodismutans</name>
    <dbReference type="NCBI Taxonomy" id="63561"/>
    <lineage>
        <taxon>Bacteria</taxon>
        <taxon>Pseudomonadati</taxon>
        <taxon>Thermodesulfobacteriota</taxon>
        <taxon>Desulfovibrionia</taxon>
        <taxon>Desulfovibrionales</taxon>
        <taxon>Desulfovibrionaceae</taxon>
        <taxon>Desulfolutivibrio</taxon>
    </lineage>
</organism>
<evidence type="ECO:0000313" key="2">
    <source>
        <dbReference type="Proteomes" id="UP000469724"/>
    </source>
</evidence>
<dbReference type="Pfam" id="PF06252">
    <property type="entry name" value="GemA"/>
    <property type="match status" value="1"/>
</dbReference>
<dbReference type="RefSeq" id="WP_163302465.1">
    <property type="nucleotide sequence ID" value="NZ_JAAGRQ010000047.1"/>
</dbReference>
<protein>
    <submittedName>
        <fullName evidence="1">DUF1018 domain-containing protein</fullName>
    </submittedName>
</protein>